<protein>
    <submittedName>
        <fullName evidence="7">MFS transporter</fullName>
    </submittedName>
</protein>
<keyword evidence="2" id="KW-1003">Cell membrane</keyword>
<evidence type="ECO:0000313" key="8">
    <source>
        <dbReference type="Proteomes" id="UP000824238"/>
    </source>
</evidence>
<keyword evidence="4 6" id="KW-1133">Transmembrane helix</keyword>
<dbReference type="Proteomes" id="UP000824238">
    <property type="component" value="Unassembled WGS sequence"/>
</dbReference>
<dbReference type="Pfam" id="PF07690">
    <property type="entry name" value="MFS_1"/>
    <property type="match status" value="1"/>
</dbReference>
<evidence type="ECO:0000256" key="2">
    <source>
        <dbReference type="ARBA" id="ARBA00022475"/>
    </source>
</evidence>
<feature type="transmembrane region" description="Helical" evidence="6">
    <location>
        <begin position="348"/>
        <end position="365"/>
    </location>
</feature>
<accession>A0A9D1DKH1</accession>
<organism evidence="7 8">
    <name type="scientific">Candidatus Scatomorpha intestinigallinarum</name>
    <dbReference type="NCBI Taxonomy" id="2840923"/>
    <lineage>
        <taxon>Bacteria</taxon>
        <taxon>Bacillati</taxon>
        <taxon>Bacillota</taxon>
        <taxon>Clostridia</taxon>
        <taxon>Eubacteriales</taxon>
        <taxon>Candidatus Scatomorpha</taxon>
    </lineage>
</organism>
<reference evidence="7" key="2">
    <citation type="journal article" date="2021" name="PeerJ">
        <title>Extensive microbial diversity within the chicken gut microbiome revealed by metagenomics and culture.</title>
        <authorList>
            <person name="Gilroy R."/>
            <person name="Ravi A."/>
            <person name="Getino M."/>
            <person name="Pursley I."/>
            <person name="Horton D.L."/>
            <person name="Alikhan N.F."/>
            <person name="Baker D."/>
            <person name="Gharbi K."/>
            <person name="Hall N."/>
            <person name="Watson M."/>
            <person name="Adriaenssens E.M."/>
            <person name="Foster-Nyarko E."/>
            <person name="Jarju S."/>
            <person name="Secka A."/>
            <person name="Antonio M."/>
            <person name="Oren A."/>
            <person name="Chaudhuri R.R."/>
            <person name="La Ragione R."/>
            <person name="Hildebrand F."/>
            <person name="Pallen M.J."/>
        </authorList>
    </citation>
    <scope>NUCLEOTIDE SEQUENCE</scope>
    <source>
        <strain evidence="7">ChiGjej3B3-7149</strain>
    </source>
</reference>
<dbReference type="CDD" id="cd06173">
    <property type="entry name" value="MFS_MefA_like"/>
    <property type="match status" value="1"/>
</dbReference>
<feature type="transmembrane region" description="Helical" evidence="6">
    <location>
        <begin position="75"/>
        <end position="95"/>
    </location>
</feature>
<sequence>MRPKLWTRDFTLLISATVLGAAGGIAGSFALSFLVYEETGSTLAAALLIAINVAPGFLVPLAAAPFMDRLPRKPFLVGGDAVNGALYAAAGLYLLRFDFTYTGYLCFSLLLSSLSAFDSLAYNSIFPRLIPEGAEERGYTVSSMVYPVMQVVMAPAAAWLMEAAGVAAILIGQGALSLLAACVESRISVREERRPGGEGFSLRRWLGDLRDAAAYLKGERGLLAIYTYMAVTNGVASGYSPLFVACFSAAPALYSLFSVAEFTGRSIGGAVRYRREIPRGKRFKFAFFVYNAYELMDATLLWLPYPLMLVNRAAAGYLGIGSATMRLAAVQSYIPDGMRSRINAFEGVMYYLGMGVFSLIVGALGEVMSPGAAVSVSALFAMAVCWLTIFRRRREVGAVYDAEPETAA</sequence>
<feature type="transmembrane region" description="Helical" evidence="6">
    <location>
        <begin position="12"/>
        <end position="36"/>
    </location>
</feature>
<feature type="transmembrane region" description="Helical" evidence="6">
    <location>
        <begin position="163"/>
        <end position="183"/>
    </location>
</feature>
<comment type="subcellular location">
    <subcellularLocation>
        <location evidence="1">Cell membrane</location>
        <topology evidence="1">Multi-pass membrane protein</topology>
    </subcellularLocation>
</comment>
<dbReference type="PANTHER" id="PTHR23513">
    <property type="entry name" value="INTEGRAL MEMBRANE EFFLUX PROTEIN-RELATED"/>
    <property type="match status" value="1"/>
</dbReference>
<dbReference type="EMBL" id="DVHH01000067">
    <property type="protein sequence ID" value="HIR54466.1"/>
    <property type="molecule type" value="Genomic_DNA"/>
</dbReference>
<comment type="caution">
    <text evidence="7">The sequence shown here is derived from an EMBL/GenBank/DDBJ whole genome shotgun (WGS) entry which is preliminary data.</text>
</comment>
<dbReference type="Gene3D" id="1.20.1250.20">
    <property type="entry name" value="MFS general substrate transporter like domains"/>
    <property type="match status" value="1"/>
</dbReference>
<dbReference type="AlphaFoldDB" id="A0A9D1DKH1"/>
<reference evidence="7" key="1">
    <citation type="submission" date="2020-10" db="EMBL/GenBank/DDBJ databases">
        <authorList>
            <person name="Gilroy R."/>
        </authorList>
    </citation>
    <scope>NUCLEOTIDE SEQUENCE</scope>
    <source>
        <strain evidence="7">ChiGjej3B3-7149</strain>
    </source>
</reference>
<name>A0A9D1DKH1_9FIRM</name>
<evidence type="ECO:0000256" key="5">
    <source>
        <dbReference type="ARBA" id="ARBA00023136"/>
    </source>
</evidence>
<evidence type="ECO:0000256" key="1">
    <source>
        <dbReference type="ARBA" id="ARBA00004651"/>
    </source>
</evidence>
<feature type="transmembrane region" description="Helical" evidence="6">
    <location>
        <begin position="309"/>
        <end position="328"/>
    </location>
</feature>
<dbReference type="PANTHER" id="PTHR23513:SF11">
    <property type="entry name" value="STAPHYLOFERRIN A TRANSPORTER"/>
    <property type="match status" value="1"/>
</dbReference>
<dbReference type="InterPro" id="IPR036259">
    <property type="entry name" value="MFS_trans_sf"/>
</dbReference>
<feature type="transmembrane region" description="Helical" evidence="6">
    <location>
        <begin position="371"/>
        <end position="390"/>
    </location>
</feature>
<dbReference type="SUPFAM" id="SSF103473">
    <property type="entry name" value="MFS general substrate transporter"/>
    <property type="match status" value="1"/>
</dbReference>
<keyword evidence="3 6" id="KW-0812">Transmembrane</keyword>
<dbReference type="GO" id="GO:0005886">
    <property type="term" value="C:plasma membrane"/>
    <property type="evidence" value="ECO:0007669"/>
    <property type="project" value="UniProtKB-SubCell"/>
</dbReference>
<feature type="transmembrane region" description="Helical" evidence="6">
    <location>
        <begin position="242"/>
        <end position="264"/>
    </location>
</feature>
<keyword evidence="5 6" id="KW-0472">Membrane</keyword>
<evidence type="ECO:0000256" key="3">
    <source>
        <dbReference type="ARBA" id="ARBA00022692"/>
    </source>
</evidence>
<evidence type="ECO:0000256" key="4">
    <source>
        <dbReference type="ARBA" id="ARBA00022989"/>
    </source>
</evidence>
<dbReference type="GO" id="GO:0022857">
    <property type="term" value="F:transmembrane transporter activity"/>
    <property type="evidence" value="ECO:0007669"/>
    <property type="project" value="InterPro"/>
</dbReference>
<evidence type="ECO:0000313" key="7">
    <source>
        <dbReference type="EMBL" id="HIR54466.1"/>
    </source>
</evidence>
<dbReference type="InterPro" id="IPR011701">
    <property type="entry name" value="MFS"/>
</dbReference>
<feature type="transmembrane region" description="Helical" evidence="6">
    <location>
        <begin position="42"/>
        <end position="63"/>
    </location>
</feature>
<evidence type="ECO:0000256" key="6">
    <source>
        <dbReference type="SAM" id="Phobius"/>
    </source>
</evidence>
<proteinExistence type="predicted"/>
<gene>
    <name evidence="7" type="ORF">IAD36_02550</name>
</gene>